<proteinExistence type="predicted"/>
<dbReference type="Gene3D" id="3.90.180.10">
    <property type="entry name" value="Medium-chain alcohol dehydrogenases, catalytic domain"/>
    <property type="match status" value="1"/>
</dbReference>
<dbReference type="EMBL" id="LUUB01000056">
    <property type="protein sequence ID" value="OAF09263.1"/>
    <property type="molecule type" value="Genomic_DNA"/>
</dbReference>
<dbReference type="InterPro" id="IPR013149">
    <property type="entry name" value="ADH-like_C"/>
</dbReference>
<reference evidence="2 3" key="1">
    <citation type="submission" date="2016-03" db="EMBL/GenBank/DDBJ databases">
        <title>Draft Genome Sequence of the Strain BR 10245 (Bradyrhizobium sp.) isolated from nodules of Centrolobium paraense.</title>
        <authorList>
            <person name="Simoes-Araujo J.L.Sr."/>
            <person name="Barauna A.C."/>
            <person name="Silva K."/>
            <person name="Zilli J.E."/>
        </authorList>
    </citation>
    <scope>NUCLEOTIDE SEQUENCE [LARGE SCALE GENOMIC DNA]</scope>
    <source>
        <strain evidence="2 3">BR 10245</strain>
    </source>
</reference>
<dbReference type="InterPro" id="IPR011032">
    <property type="entry name" value="GroES-like_sf"/>
</dbReference>
<keyword evidence="3" id="KW-1185">Reference proteome</keyword>
<feature type="domain" description="Enoyl reductase (ER)" evidence="1">
    <location>
        <begin position="11"/>
        <end position="334"/>
    </location>
</feature>
<dbReference type="SUPFAM" id="SSF51735">
    <property type="entry name" value="NAD(P)-binding Rossmann-fold domains"/>
    <property type="match status" value="1"/>
</dbReference>
<gene>
    <name evidence="2" type="ORF">AYJ54_13430</name>
</gene>
<sequence>MKCFELQGPSGVEGLKLVDRPIPKPGPGQVLVRIKAATLNYRDLLTIKGGYGSRQKFPLIPVSDGAGVVETTGPDVRELAPGDRVVGSFFETWIGGEPSAAKLHGALGAAVDGVLAEYRVFPSQALVRTPDHLTDVEAAALPCAALTAWSAVLKLGGVRAGQTVLTQGSGGVSIFALQFAKMCGARVIATSSSDAKLERLKCLGADATINYRTAPDWGKKARELTGQGVDLVVEVGGVGSLNESIRATRVGGTIAFIGVLAGPPPAELRLPLMVMQQQRLQGVTVGSVEDLQAMCDAIALNGMKPVIDKTFPFSHVAEAFQHMASGAQFGKVAIAVG</sequence>
<dbReference type="RefSeq" id="WP_063700712.1">
    <property type="nucleotide sequence ID" value="NZ_LUUB01000056.1"/>
</dbReference>
<dbReference type="Gene3D" id="3.40.50.720">
    <property type="entry name" value="NAD(P)-binding Rossmann-like Domain"/>
    <property type="match status" value="1"/>
</dbReference>
<dbReference type="STRING" id="1505087.AYJ54_13430"/>
<dbReference type="InterPro" id="IPR013154">
    <property type="entry name" value="ADH-like_N"/>
</dbReference>
<name>A0A176YS58_9BRAD</name>
<accession>A0A176YS58</accession>
<dbReference type="AlphaFoldDB" id="A0A176YS58"/>
<dbReference type="Pfam" id="PF08240">
    <property type="entry name" value="ADH_N"/>
    <property type="match status" value="1"/>
</dbReference>
<comment type="caution">
    <text evidence="2">The sequence shown here is derived from an EMBL/GenBank/DDBJ whole genome shotgun (WGS) entry which is preliminary data.</text>
</comment>
<dbReference type="Pfam" id="PF00107">
    <property type="entry name" value="ADH_zinc_N"/>
    <property type="match status" value="1"/>
</dbReference>
<dbReference type="GO" id="GO:0016491">
    <property type="term" value="F:oxidoreductase activity"/>
    <property type="evidence" value="ECO:0007669"/>
    <property type="project" value="InterPro"/>
</dbReference>
<dbReference type="PANTHER" id="PTHR45033">
    <property type="match status" value="1"/>
</dbReference>
<evidence type="ECO:0000313" key="2">
    <source>
        <dbReference type="EMBL" id="OAF09263.1"/>
    </source>
</evidence>
<dbReference type="Proteomes" id="UP000076959">
    <property type="component" value="Unassembled WGS sequence"/>
</dbReference>
<dbReference type="OrthoDB" id="9790818at2"/>
<dbReference type="SUPFAM" id="SSF50129">
    <property type="entry name" value="GroES-like"/>
    <property type="match status" value="1"/>
</dbReference>
<dbReference type="PANTHER" id="PTHR45033:SF2">
    <property type="entry name" value="ZINC-TYPE ALCOHOL DEHYDROGENASE-LIKE PROTEIN C1773.06C"/>
    <property type="match status" value="1"/>
</dbReference>
<organism evidence="2 3">
    <name type="scientific">Bradyrhizobium centrolobii</name>
    <dbReference type="NCBI Taxonomy" id="1505087"/>
    <lineage>
        <taxon>Bacteria</taxon>
        <taxon>Pseudomonadati</taxon>
        <taxon>Pseudomonadota</taxon>
        <taxon>Alphaproteobacteria</taxon>
        <taxon>Hyphomicrobiales</taxon>
        <taxon>Nitrobacteraceae</taxon>
        <taxon>Bradyrhizobium</taxon>
    </lineage>
</organism>
<dbReference type="InterPro" id="IPR020843">
    <property type="entry name" value="ER"/>
</dbReference>
<protein>
    <submittedName>
        <fullName evidence="2">NADPH:quinone oxidoreductase</fullName>
    </submittedName>
</protein>
<dbReference type="InterPro" id="IPR052711">
    <property type="entry name" value="Zinc_ADH-like"/>
</dbReference>
<dbReference type="SMART" id="SM00829">
    <property type="entry name" value="PKS_ER"/>
    <property type="match status" value="1"/>
</dbReference>
<dbReference type="CDD" id="cd08276">
    <property type="entry name" value="MDR7"/>
    <property type="match status" value="1"/>
</dbReference>
<evidence type="ECO:0000313" key="3">
    <source>
        <dbReference type="Proteomes" id="UP000076959"/>
    </source>
</evidence>
<evidence type="ECO:0000259" key="1">
    <source>
        <dbReference type="SMART" id="SM00829"/>
    </source>
</evidence>
<dbReference type="InterPro" id="IPR036291">
    <property type="entry name" value="NAD(P)-bd_dom_sf"/>
</dbReference>